<evidence type="ECO:0000256" key="9">
    <source>
        <dbReference type="ARBA" id="ARBA00023180"/>
    </source>
</evidence>
<dbReference type="Gene3D" id="1.25.10.10">
    <property type="entry name" value="Leucine-rich Repeat Variant"/>
    <property type="match status" value="1"/>
</dbReference>
<evidence type="ECO:0000256" key="1">
    <source>
        <dbReference type="ARBA" id="ARBA00004319"/>
    </source>
</evidence>
<dbReference type="InterPro" id="IPR016024">
    <property type="entry name" value="ARM-type_fold"/>
</dbReference>
<reference evidence="11" key="1">
    <citation type="submission" date="2023-01" db="EMBL/GenBank/DDBJ databases">
        <title>Key to firefly adult light organ development and bioluminescence: homeobox transcription factors regulate luciferase expression and transportation to peroxisome.</title>
        <authorList>
            <person name="Fu X."/>
        </authorList>
    </citation>
    <scope>NUCLEOTIDE SEQUENCE [LARGE SCALE GENOMIC DNA]</scope>
</reference>
<accession>A0AAN7SEL9</accession>
<evidence type="ECO:0000256" key="6">
    <source>
        <dbReference type="ARBA" id="ARBA00022824"/>
    </source>
</evidence>
<keyword evidence="8" id="KW-0811">Translocation</keyword>
<dbReference type="SUPFAM" id="SSF48371">
    <property type="entry name" value="ARM repeat"/>
    <property type="match status" value="1"/>
</dbReference>
<evidence type="ECO:0000256" key="5">
    <source>
        <dbReference type="ARBA" id="ARBA00022729"/>
    </source>
</evidence>
<dbReference type="PANTHER" id="PTHR19316:SF35">
    <property type="entry name" value="NUCLEOTIDE EXCHANGE FACTOR SIL1"/>
    <property type="match status" value="1"/>
</dbReference>
<organism evidence="10 11">
    <name type="scientific">Aquatica leii</name>
    <dbReference type="NCBI Taxonomy" id="1421715"/>
    <lineage>
        <taxon>Eukaryota</taxon>
        <taxon>Metazoa</taxon>
        <taxon>Ecdysozoa</taxon>
        <taxon>Arthropoda</taxon>
        <taxon>Hexapoda</taxon>
        <taxon>Insecta</taxon>
        <taxon>Pterygota</taxon>
        <taxon>Neoptera</taxon>
        <taxon>Endopterygota</taxon>
        <taxon>Coleoptera</taxon>
        <taxon>Polyphaga</taxon>
        <taxon>Elateriformia</taxon>
        <taxon>Elateroidea</taxon>
        <taxon>Lampyridae</taxon>
        <taxon>Luciolinae</taxon>
        <taxon>Aquatica</taxon>
    </lineage>
</organism>
<dbReference type="InterPro" id="IPR050693">
    <property type="entry name" value="Hsp70_NEF-Inhibitors"/>
</dbReference>
<evidence type="ECO:0000256" key="8">
    <source>
        <dbReference type="ARBA" id="ARBA00023010"/>
    </source>
</evidence>
<evidence type="ECO:0000256" key="7">
    <source>
        <dbReference type="ARBA" id="ARBA00022927"/>
    </source>
</evidence>
<name>A0AAN7SEL9_9COLE</name>
<comment type="subcellular location">
    <subcellularLocation>
        <location evidence="1">Endoplasmic reticulum lumen</location>
    </subcellularLocation>
</comment>
<evidence type="ECO:0000313" key="11">
    <source>
        <dbReference type="Proteomes" id="UP001353858"/>
    </source>
</evidence>
<keyword evidence="7" id="KW-0653">Protein transport</keyword>
<dbReference type="PANTHER" id="PTHR19316">
    <property type="entry name" value="PROTEIN FOLDING REGULATOR"/>
    <property type="match status" value="1"/>
</dbReference>
<protein>
    <recommendedName>
        <fullName evidence="3">Nucleotide exchange factor SIL1</fullName>
    </recommendedName>
</protein>
<dbReference type="AlphaFoldDB" id="A0AAN7SEL9"/>
<evidence type="ECO:0000313" key="10">
    <source>
        <dbReference type="EMBL" id="KAK4875129.1"/>
    </source>
</evidence>
<dbReference type="GO" id="GO:0000774">
    <property type="term" value="F:adenyl-nucleotide exchange factor activity"/>
    <property type="evidence" value="ECO:0007669"/>
    <property type="project" value="TreeGrafter"/>
</dbReference>
<keyword evidence="6" id="KW-0256">Endoplasmic reticulum</keyword>
<dbReference type="GO" id="GO:0005788">
    <property type="term" value="C:endoplasmic reticulum lumen"/>
    <property type="evidence" value="ECO:0007669"/>
    <property type="project" value="UniProtKB-SubCell"/>
</dbReference>
<gene>
    <name evidence="10" type="ORF">RN001_011551</name>
</gene>
<comment type="caution">
    <text evidence="10">The sequence shown here is derived from an EMBL/GenBank/DDBJ whole genome shotgun (WGS) entry which is preliminary data.</text>
</comment>
<keyword evidence="9" id="KW-0325">Glycoprotein</keyword>
<keyword evidence="11" id="KW-1185">Reference proteome</keyword>
<evidence type="ECO:0000256" key="3">
    <source>
        <dbReference type="ARBA" id="ARBA00015352"/>
    </source>
</evidence>
<dbReference type="GO" id="GO:0015031">
    <property type="term" value="P:protein transport"/>
    <property type="evidence" value="ECO:0007669"/>
    <property type="project" value="UniProtKB-KW"/>
</dbReference>
<keyword evidence="4" id="KW-0813">Transport</keyword>
<keyword evidence="5" id="KW-0732">Signal</keyword>
<proteinExistence type="inferred from homology"/>
<evidence type="ECO:0000256" key="4">
    <source>
        <dbReference type="ARBA" id="ARBA00022448"/>
    </source>
</evidence>
<sequence length="479" mass="54552">MVMIKNKNMDLEDGNDKWQMKRSILTDGTSDNNQIVDFDVNLPNTSFSLDSNQNLIIFDFSELQCNRNETPEENEKDLFVATHEWQVVKKGQKIPKGLHVRINFETGITEAKILDENELSSKNTAIVAESTTDETTEVKFSEAELKEALKNIKNDDVTSEHAEKIRTKFKSYEELKKDLNSININPKTANEILIERIQQHKDISKRPANEEYILMILQDLEFLVHQIDNANDFVTLNGFQEVIYPNLNSSNAKIKESSLNLLGSCMQNNPKVQIYGLETGAVGILLKVLALNSDYNVKNRAVFALGSLLRHFPLAQLRFVENAGLNVFGSLLEKSNNLRIQLKIVTLVNDLILEHESAVRNLKSIHYLEKVQQYNQVNLSNKLQSQNWCAYLAKLLVNVVNVDVHDHDAIEKALTALLSFNACKAEDKSSLVKILLRLKLQYANLSASVQLDDDNYFKELLNLCDKVLRLLNYDVKTEL</sequence>
<evidence type="ECO:0000256" key="2">
    <source>
        <dbReference type="ARBA" id="ARBA00010588"/>
    </source>
</evidence>
<dbReference type="Proteomes" id="UP001353858">
    <property type="component" value="Unassembled WGS sequence"/>
</dbReference>
<comment type="similarity">
    <text evidence="2">Belongs to the SIL1 family.</text>
</comment>
<dbReference type="EMBL" id="JARPUR010000005">
    <property type="protein sequence ID" value="KAK4875129.1"/>
    <property type="molecule type" value="Genomic_DNA"/>
</dbReference>
<dbReference type="InterPro" id="IPR011989">
    <property type="entry name" value="ARM-like"/>
</dbReference>